<comment type="caution">
    <text evidence="1">The sequence shown here is derived from an EMBL/GenBank/DDBJ whole genome shotgun (WGS) entry which is preliminary data.</text>
</comment>
<organism evidence="1 2">
    <name type="scientific">Lasiodiplodia mahajangana</name>
    <dbReference type="NCBI Taxonomy" id="1108764"/>
    <lineage>
        <taxon>Eukaryota</taxon>
        <taxon>Fungi</taxon>
        <taxon>Dikarya</taxon>
        <taxon>Ascomycota</taxon>
        <taxon>Pezizomycotina</taxon>
        <taxon>Dothideomycetes</taxon>
        <taxon>Dothideomycetes incertae sedis</taxon>
        <taxon>Botryosphaeriales</taxon>
        <taxon>Botryosphaeriaceae</taxon>
        <taxon>Lasiodiplodia</taxon>
    </lineage>
</organism>
<gene>
    <name evidence="1" type="ORF">O1611_g7274</name>
</gene>
<reference evidence="1" key="1">
    <citation type="submission" date="2022-12" db="EMBL/GenBank/DDBJ databases">
        <title>Genome Sequence of Lasiodiplodia mahajangana.</title>
        <authorList>
            <person name="Buettner E."/>
        </authorList>
    </citation>
    <scope>NUCLEOTIDE SEQUENCE</scope>
    <source>
        <strain evidence="1">VT137</strain>
    </source>
</reference>
<proteinExistence type="predicted"/>
<dbReference type="EMBL" id="JAPUUL010001890">
    <property type="protein sequence ID" value="KAJ8126363.1"/>
    <property type="molecule type" value="Genomic_DNA"/>
</dbReference>
<name>A0ACC2JFS5_9PEZI</name>
<keyword evidence="2" id="KW-1185">Reference proteome</keyword>
<sequence>MCRCAFDTADERDAHLCVRSCQSIDRKTVPAGVTWEQNRKLYARFPKGTSDIERRYYVWNILFPDTACPPHSFIDLMPVDARTSNIQYINNGGVGSFNRDMLNGIDRSATLKLPLDAVEATELMSTGSRQHKSSAVEASGASGHIESDDESVISAVFSDPSLDSSRSSTHTDLQVQAIFELAELLYHDDEMTTLYPLAISKLGRSRFQRNFMRLLKQYSKNLEREATEELYFEAARFIRRHARRVANGLANRAQPGGSYYDNDEEDNFSDSSVSSDAGDTSTNIVIPDSEYDVSISLQISTRARTIFKWSIERITGYRLSWWPLSQPETDPIAGYTRIYSKSPKGTQFYDDMSTPLPISLFPKLANVHSLKTNWWMECWGREIVQLHKTTLATIYVTRPGLSNATTATPQAGPSPAQSNSQSISNVPGQLFNNPAPTANNNQPNTTSYTTPPGQNSTTKPNHLVFLSADIAGNASRARTVKLGGDDLETFQNLRKAHYSFALK</sequence>
<dbReference type="Proteomes" id="UP001153332">
    <property type="component" value="Unassembled WGS sequence"/>
</dbReference>
<evidence type="ECO:0000313" key="1">
    <source>
        <dbReference type="EMBL" id="KAJ8126363.1"/>
    </source>
</evidence>
<protein>
    <submittedName>
        <fullName evidence="1">Uncharacterized protein</fullName>
    </submittedName>
</protein>
<accession>A0ACC2JFS5</accession>
<evidence type="ECO:0000313" key="2">
    <source>
        <dbReference type="Proteomes" id="UP001153332"/>
    </source>
</evidence>